<dbReference type="GO" id="GO:0005794">
    <property type="term" value="C:Golgi apparatus"/>
    <property type="evidence" value="ECO:0007669"/>
    <property type="project" value="TreeGrafter"/>
</dbReference>
<feature type="transmembrane region" description="Helical" evidence="8">
    <location>
        <begin position="307"/>
        <end position="333"/>
    </location>
</feature>
<dbReference type="InterPro" id="IPR053937">
    <property type="entry name" value="GOST_TM"/>
</dbReference>
<dbReference type="GO" id="GO:0042147">
    <property type="term" value="P:retrograde transport, endosome to Golgi"/>
    <property type="evidence" value="ECO:0007669"/>
    <property type="project" value="TreeGrafter"/>
</dbReference>
<protein>
    <submittedName>
        <fullName evidence="12">Uncharacterized protein</fullName>
    </submittedName>
</protein>
<feature type="transmembrane region" description="Helical" evidence="8">
    <location>
        <begin position="227"/>
        <end position="249"/>
    </location>
</feature>
<keyword evidence="6 8" id="KW-0472">Membrane</keyword>
<feature type="transmembrane region" description="Helical" evidence="8">
    <location>
        <begin position="353"/>
        <end position="377"/>
    </location>
</feature>
<dbReference type="InterPro" id="IPR053938">
    <property type="entry name" value="PTM1-like_N"/>
</dbReference>
<dbReference type="Proteomes" id="UP000019384">
    <property type="component" value="Unassembled WGS sequence"/>
</dbReference>
<feature type="signal peptide" evidence="9">
    <location>
        <begin position="1"/>
        <end position="26"/>
    </location>
</feature>
<dbReference type="GeneID" id="34521411"/>
<reference evidence="12" key="1">
    <citation type="submission" date="2013-12" db="EMBL/GenBank/DDBJ databases">
        <authorList>
            <person name="Genoscope - CEA"/>
        </authorList>
    </citation>
    <scope>NUCLEOTIDE SEQUENCE</scope>
    <source>
        <strain evidence="12">CBS 1993</strain>
    </source>
</reference>
<gene>
    <name evidence="12" type="ORF">KUCA_T00004011001</name>
</gene>
<name>W6MN68_9ASCO</name>
<evidence type="ECO:0000259" key="11">
    <source>
        <dbReference type="Pfam" id="PF21902"/>
    </source>
</evidence>
<dbReference type="GO" id="GO:0005829">
    <property type="term" value="C:cytosol"/>
    <property type="evidence" value="ECO:0007669"/>
    <property type="project" value="GOC"/>
</dbReference>
<comment type="subcellular location">
    <subcellularLocation>
        <location evidence="1">Membrane</location>
        <topology evidence="1">Multi-pass membrane protein</topology>
    </subcellularLocation>
</comment>
<dbReference type="PANTHER" id="PTHR21229:SF1">
    <property type="entry name" value="GH17801P"/>
    <property type="match status" value="1"/>
</dbReference>
<feature type="transmembrane region" description="Helical" evidence="8">
    <location>
        <begin position="398"/>
        <end position="418"/>
    </location>
</feature>
<dbReference type="InterPro" id="IPR009637">
    <property type="entry name" value="GPR107/GPR108-like"/>
</dbReference>
<evidence type="ECO:0000256" key="5">
    <source>
        <dbReference type="ARBA" id="ARBA00022989"/>
    </source>
</evidence>
<evidence type="ECO:0000313" key="12">
    <source>
        <dbReference type="EMBL" id="CDK28031.1"/>
    </source>
</evidence>
<keyword evidence="4 9" id="KW-0732">Signal</keyword>
<keyword evidence="3 8" id="KW-0812">Transmembrane</keyword>
<evidence type="ECO:0000256" key="7">
    <source>
        <dbReference type="SAM" id="MobiDB-lite"/>
    </source>
</evidence>
<dbReference type="PANTHER" id="PTHR21229">
    <property type="entry name" value="LUNG SEVEN TRANSMEMBRANE RECEPTOR"/>
    <property type="match status" value="1"/>
</dbReference>
<keyword evidence="13" id="KW-1185">Reference proteome</keyword>
<feature type="domain" description="PTM1-like N-terminal" evidence="11">
    <location>
        <begin position="37"/>
        <end position="171"/>
    </location>
</feature>
<evidence type="ECO:0000256" key="1">
    <source>
        <dbReference type="ARBA" id="ARBA00004141"/>
    </source>
</evidence>
<reference evidence="12" key="2">
    <citation type="submission" date="2014-02" db="EMBL/GenBank/DDBJ databases">
        <title>Complete DNA sequence of /Kuraishia capsulata/ illustrates novel genomic features among budding yeasts (/Saccharomycotina/).</title>
        <authorList>
            <person name="Morales L."/>
            <person name="Noel B."/>
            <person name="Porcel B."/>
            <person name="Marcet-Houben M."/>
            <person name="Hullo M-F."/>
            <person name="Sacerdot C."/>
            <person name="Tekaia F."/>
            <person name="Leh-Louis V."/>
            <person name="Despons L."/>
            <person name="Khanna V."/>
            <person name="Aury J-M."/>
            <person name="Barbe V."/>
            <person name="Couloux A."/>
            <person name="Labadie K."/>
            <person name="Pelletier E."/>
            <person name="Souciet J-L."/>
            <person name="Boekhout T."/>
            <person name="Gabaldon T."/>
            <person name="Wincker P."/>
            <person name="Dujon B."/>
        </authorList>
    </citation>
    <scope>NUCLEOTIDE SEQUENCE</scope>
    <source>
        <strain evidence="12">CBS 1993</strain>
    </source>
</reference>
<feature type="compositionally biased region" description="Basic and acidic residues" evidence="7">
    <location>
        <begin position="532"/>
        <end position="546"/>
    </location>
</feature>
<keyword evidence="5 8" id="KW-1133">Transmembrane helix</keyword>
<sequence>MNHSRYMRLQQLLFVVLCYLASCALAEKVLVTNESPQFCSGMYSKQDWNGDIKPFIDVDLKYFRSEFDFDIKKPSLSVVIYEYSDMDALGVELSDKPMQYICSEELVAAGLCESSELHQFIVNKNVTPEAEILSSVLTSYGNNGLRYKVLKTGYYCVACSSPRNLGDYENMFGVQANFQNSFGNLPAAEIPKLKVHGWLAILYAVGLSVYLFQLSAHKSELLLLQKYIAGIFVLLTVESIFVWSLLAFLNNDRTSTLHPPSENIKLYKLCASLLNALEMTSVPLLLVNIACGVDIVYPVLESEHEWIILVSFLVACFSNIIFGIPFFMISWFNTVSQPLQGPAGDDNNKDTEMPLWVTGIPCVIGFLVCYCLTLSTLQKTKKKLAEGKQSAKFNLYQRLFWLLSLFALLLISAILITIMLKTNNLLTEFRNLGRLFDFWWSYIFFVMFAGVAFLFRPSHKLYLLSGDNEFSEDLNAVPGGNDIEFDDLARLESTRLVGSFSNSFDDLLEFDLTGDAHKNHHAQRLSPPPSYGEHHDDESENWHSSS</sequence>
<feature type="region of interest" description="Disordered" evidence="7">
    <location>
        <begin position="519"/>
        <end position="546"/>
    </location>
</feature>
<evidence type="ECO:0000256" key="6">
    <source>
        <dbReference type="ARBA" id="ARBA00023136"/>
    </source>
</evidence>
<feature type="transmembrane region" description="Helical" evidence="8">
    <location>
        <begin position="438"/>
        <end position="455"/>
    </location>
</feature>
<evidence type="ECO:0000313" key="13">
    <source>
        <dbReference type="Proteomes" id="UP000019384"/>
    </source>
</evidence>
<evidence type="ECO:0000259" key="10">
    <source>
        <dbReference type="Pfam" id="PF06814"/>
    </source>
</evidence>
<dbReference type="AlphaFoldDB" id="W6MN68"/>
<evidence type="ECO:0000256" key="4">
    <source>
        <dbReference type="ARBA" id="ARBA00022729"/>
    </source>
</evidence>
<dbReference type="RefSeq" id="XP_022460023.1">
    <property type="nucleotide sequence ID" value="XM_022600704.1"/>
</dbReference>
<feature type="domain" description="GOST seven transmembrane" evidence="10">
    <location>
        <begin position="191"/>
        <end position="460"/>
    </location>
</feature>
<evidence type="ECO:0000256" key="9">
    <source>
        <dbReference type="SAM" id="SignalP"/>
    </source>
</evidence>
<dbReference type="OrthoDB" id="19932at2759"/>
<organism evidence="12 13">
    <name type="scientific">Kuraishia capsulata CBS 1993</name>
    <dbReference type="NCBI Taxonomy" id="1382522"/>
    <lineage>
        <taxon>Eukaryota</taxon>
        <taxon>Fungi</taxon>
        <taxon>Dikarya</taxon>
        <taxon>Ascomycota</taxon>
        <taxon>Saccharomycotina</taxon>
        <taxon>Pichiomycetes</taxon>
        <taxon>Pichiales</taxon>
        <taxon>Pichiaceae</taxon>
        <taxon>Kuraishia</taxon>
    </lineage>
</organism>
<evidence type="ECO:0000256" key="8">
    <source>
        <dbReference type="SAM" id="Phobius"/>
    </source>
</evidence>
<dbReference type="Pfam" id="PF21902">
    <property type="entry name" value="PTM1-like_N"/>
    <property type="match status" value="1"/>
</dbReference>
<feature type="chain" id="PRO_5004880342" evidence="9">
    <location>
        <begin position="27"/>
        <end position="546"/>
    </location>
</feature>
<dbReference type="HOGENOM" id="CLU_024065_1_0_1"/>
<comment type="similarity">
    <text evidence="2">Belongs to the LU7TM family.</text>
</comment>
<dbReference type="Pfam" id="PF06814">
    <property type="entry name" value="GOST_TM"/>
    <property type="match status" value="1"/>
</dbReference>
<feature type="transmembrane region" description="Helical" evidence="8">
    <location>
        <begin position="195"/>
        <end position="215"/>
    </location>
</feature>
<accession>W6MN68</accession>
<proteinExistence type="inferred from homology"/>
<dbReference type="EMBL" id="HG793129">
    <property type="protein sequence ID" value="CDK28031.1"/>
    <property type="molecule type" value="Genomic_DNA"/>
</dbReference>
<evidence type="ECO:0000256" key="2">
    <source>
        <dbReference type="ARBA" id="ARBA00007883"/>
    </source>
</evidence>
<evidence type="ECO:0000256" key="3">
    <source>
        <dbReference type="ARBA" id="ARBA00022692"/>
    </source>
</evidence>
<dbReference type="GO" id="GO:0016020">
    <property type="term" value="C:membrane"/>
    <property type="evidence" value="ECO:0007669"/>
    <property type="project" value="UniProtKB-SubCell"/>
</dbReference>